<evidence type="ECO:0000313" key="2">
    <source>
        <dbReference type="EMBL" id="OGF59753.1"/>
    </source>
</evidence>
<dbReference type="AlphaFoldDB" id="A0A1F5V8H8"/>
<reference evidence="2 3" key="1">
    <citation type="journal article" date="2016" name="Nat. Commun.">
        <title>Thousands of microbial genomes shed light on interconnected biogeochemical processes in an aquifer system.</title>
        <authorList>
            <person name="Anantharaman K."/>
            <person name="Brown C.T."/>
            <person name="Hug L.A."/>
            <person name="Sharon I."/>
            <person name="Castelle C.J."/>
            <person name="Probst A.J."/>
            <person name="Thomas B.C."/>
            <person name="Singh A."/>
            <person name="Wilkins M.J."/>
            <person name="Karaoz U."/>
            <person name="Brodie E.L."/>
            <person name="Williams K.H."/>
            <person name="Hubbard S.S."/>
            <person name="Banfield J.F."/>
        </authorList>
    </citation>
    <scope>NUCLEOTIDE SEQUENCE [LARGE SCALE GENOMIC DNA]</scope>
</reference>
<evidence type="ECO:0000313" key="3">
    <source>
        <dbReference type="Proteomes" id="UP000178943"/>
    </source>
</evidence>
<sequence>MKRIIFITTVLLLAMYVFTVAGDKSDAELQIELGIKAAKNNQWQEAAYRWKKATELESNNAAAHNNLAVAYEELGFFDAALEEYEIAYKLAPDNLSIKANITSFKESYKLK</sequence>
<name>A0A1F5V8H8_9BACT</name>
<organism evidence="2 3">
    <name type="scientific">Candidatus Fischerbacteria bacterium RBG_13_37_8</name>
    <dbReference type="NCBI Taxonomy" id="1817863"/>
    <lineage>
        <taxon>Bacteria</taxon>
        <taxon>Candidatus Fischeribacteriota</taxon>
    </lineage>
</organism>
<feature type="repeat" description="TPR" evidence="1">
    <location>
        <begin position="61"/>
        <end position="94"/>
    </location>
</feature>
<dbReference type="InterPro" id="IPR011990">
    <property type="entry name" value="TPR-like_helical_dom_sf"/>
</dbReference>
<dbReference type="STRING" id="1817863.A2Y62_05035"/>
<comment type="caution">
    <text evidence="2">The sequence shown here is derived from an EMBL/GenBank/DDBJ whole genome shotgun (WGS) entry which is preliminary data.</text>
</comment>
<evidence type="ECO:0000256" key="1">
    <source>
        <dbReference type="PROSITE-ProRule" id="PRU00339"/>
    </source>
</evidence>
<dbReference type="SMART" id="SM00028">
    <property type="entry name" value="TPR"/>
    <property type="match status" value="2"/>
</dbReference>
<proteinExistence type="predicted"/>
<evidence type="ECO:0008006" key="4">
    <source>
        <dbReference type="Google" id="ProtNLM"/>
    </source>
</evidence>
<dbReference type="Pfam" id="PF13414">
    <property type="entry name" value="TPR_11"/>
    <property type="match status" value="1"/>
</dbReference>
<accession>A0A1F5V8H8</accession>
<dbReference type="EMBL" id="MFGW01000206">
    <property type="protein sequence ID" value="OGF59753.1"/>
    <property type="molecule type" value="Genomic_DNA"/>
</dbReference>
<dbReference type="InterPro" id="IPR019734">
    <property type="entry name" value="TPR_rpt"/>
</dbReference>
<keyword evidence="1" id="KW-0802">TPR repeat</keyword>
<dbReference type="SUPFAM" id="SSF48452">
    <property type="entry name" value="TPR-like"/>
    <property type="match status" value="1"/>
</dbReference>
<gene>
    <name evidence="2" type="ORF">A2Y62_05035</name>
</gene>
<dbReference type="PROSITE" id="PS50005">
    <property type="entry name" value="TPR"/>
    <property type="match status" value="1"/>
</dbReference>
<protein>
    <recommendedName>
        <fullName evidence="4">Tetratricopeptide repeat protein</fullName>
    </recommendedName>
</protein>
<dbReference type="Proteomes" id="UP000178943">
    <property type="component" value="Unassembled WGS sequence"/>
</dbReference>
<dbReference type="Gene3D" id="1.25.40.10">
    <property type="entry name" value="Tetratricopeptide repeat domain"/>
    <property type="match status" value="1"/>
</dbReference>